<keyword evidence="3" id="KW-1185">Reference proteome</keyword>
<reference evidence="2 3" key="1">
    <citation type="submission" date="2024-10" db="EMBL/GenBank/DDBJ databases">
        <title>Updated reference genomes for cyclostephanoid diatoms.</title>
        <authorList>
            <person name="Roberts W.R."/>
            <person name="Alverson A.J."/>
        </authorList>
    </citation>
    <scope>NUCLEOTIDE SEQUENCE [LARGE SCALE GENOMIC DNA]</scope>
    <source>
        <strain evidence="2 3">AJA276-08</strain>
    </source>
</reference>
<keyword evidence="1" id="KW-1133">Transmembrane helix</keyword>
<feature type="transmembrane region" description="Helical" evidence="1">
    <location>
        <begin position="68"/>
        <end position="87"/>
    </location>
</feature>
<feature type="transmembrane region" description="Helical" evidence="1">
    <location>
        <begin position="142"/>
        <end position="163"/>
    </location>
</feature>
<organism evidence="2 3">
    <name type="scientific">Stephanodiscus triporus</name>
    <dbReference type="NCBI Taxonomy" id="2934178"/>
    <lineage>
        <taxon>Eukaryota</taxon>
        <taxon>Sar</taxon>
        <taxon>Stramenopiles</taxon>
        <taxon>Ochrophyta</taxon>
        <taxon>Bacillariophyta</taxon>
        <taxon>Coscinodiscophyceae</taxon>
        <taxon>Thalassiosirophycidae</taxon>
        <taxon>Stephanodiscales</taxon>
        <taxon>Stephanodiscaceae</taxon>
        <taxon>Stephanodiscus</taxon>
    </lineage>
</organism>
<comment type="caution">
    <text evidence="2">The sequence shown here is derived from an EMBL/GenBank/DDBJ whole genome shotgun (WGS) entry which is preliminary data.</text>
</comment>
<proteinExistence type="predicted"/>
<evidence type="ECO:0000313" key="2">
    <source>
        <dbReference type="EMBL" id="KAL3771776.1"/>
    </source>
</evidence>
<keyword evidence="1" id="KW-0472">Membrane</keyword>
<feature type="transmembrane region" description="Helical" evidence="1">
    <location>
        <begin position="102"/>
        <end position="121"/>
    </location>
</feature>
<feature type="transmembrane region" description="Helical" evidence="1">
    <location>
        <begin position="203"/>
        <end position="221"/>
    </location>
</feature>
<evidence type="ECO:0000256" key="1">
    <source>
        <dbReference type="SAM" id="Phobius"/>
    </source>
</evidence>
<dbReference type="EMBL" id="JALLAZ020001596">
    <property type="protein sequence ID" value="KAL3771776.1"/>
    <property type="molecule type" value="Genomic_DNA"/>
</dbReference>
<protein>
    <recommendedName>
        <fullName evidence="4">Transmembrane protein</fullName>
    </recommendedName>
</protein>
<evidence type="ECO:0000313" key="3">
    <source>
        <dbReference type="Proteomes" id="UP001530315"/>
    </source>
</evidence>
<dbReference type="Proteomes" id="UP001530315">
    <property type="component" value="Unassembled WGS sequence"/>
</dbReference>
<feature type="transmembrane region" description="Helical" evidence="1">
    <location>
        <begin position="169"/>
        <end position="191"/>
    </location>
</feature>
<sequence>MGQTGISAFFVGTVIEGLVSLILVGLWGAALPIIMDPVNGLAQMYVGKNKDDGNDVNDFQPIISNANLYFTSWGAGVCAVMILAMYIRERLGGSGTGMGYTANWYLLMLSSVIVIIESMRFKNQVCVLDHGTASITCNRNTYGLVTGCIGLGVSFLISLFSSLGKDSALITTIFGFIMAILYTLCAGLLTFDNGPATYIGNHYLSAWAGFFLSFTIFGSVLKEFLGAGDASTAAAGTAGDDVEMDRI</sequence>
<accession>A0ABD3N9T2</accession>
<dbReference type="AlphaFoldDB" id="A0ABD3N9T2"/>
<gene>
    <name evidence="2" type="ORF">ACHAW5_002390</name>
</gene>
<evidence type="ECO:0008006" key="4">
    <source>
        <dbReference type="Google" id="ProtNLM"/>
    </source>
</evidence>
<keyword evidence="1" id="KW-0812">Transmembrane</keyword>
<name>A0ABD3N9T2_9STRA</name>
<feature type="transmembrane region" description="Helical" evidence="1">
    <location>
        <begin position="6"/>
        <end position="34"/>
    </location>
</feature>